<dbReference type="AlphaFoldDB" id="A0A814QEM1"/>
<reference evidence="1" key="1">
    <citation type="submission" date="2021-02" db="EMBL/GenBank/DDBJ databases">
        <authorList>
            <person name="Nowell W R."/>
        </authorList>
    </citation>
    <scope>NUCLEOTIDE SEQUENCE</scope>
    <source>
        <strain evidence="1">Ploen Becks lab</strain>
    </source>
</reference>
<comment type="caution">
    <text evidence="1">The sequence shown here is derived from an EMBL/GenBank/DDBJ whole genome shotgun (WGS) entry which is preliminary data.</text>
</comment>
<evidence type="ECO:0000313" key="2">
    <source>
        <dbReference type="Proteomes" id="UP000663879"/>
    </source>
</evidence>
<dbReference type="Gene3D" id="3.90.70.10">
    <property type="entry name" value="Cysteine proteinases"/>
    <property type="match status" value="1"/>
</dbReference>
<accession>A0A814QEM1</accession>
<evidence type="ECO:0008006" key="3">
    <source>
        <dbReference type="Google" id="ProtNLM"/>
    </source>
</evidence>
<keyword evidence="2" id="KW-1185">Reference proteome</keyword>
<dbReference type="InterPro" id="IPR038765">
    <property type="entry name" value="Papain-like_cys_pep_sf"/>
</dbReference>
<name>A0A814QEM1_9BILA</name>
<gene>
    <name evidence="1" type="ORF">OXX778_LOCUS21943</name>
</gene>
<organism evidence="1 2">
    <name type="scientific">Brachionus calyciflorus</name>
    <dbReference type="NCBI Taxonomy" id="104777"/>
    <lineage>
        <taxon>Eukaryota</taxon>
        <taxon>Metazoa</taxon>
        <taxon>Spiralia</taxon>
        <taxon>Gnathifera</taxon>
        <taxon>Rotifera</taxon>
        <taxon>Eurotatoria</taxon>
        <taxon>Monogononta</taxon>
        <taxon>Pseudotrocha</taxon>
        <taxon>Ploima</taxon>
        <taxon>Brachionidae</taxon>
        <taxon>Brachionus</taxon>
    </lineage>
</organism>
<dbReference type="EMBL" id="CAJNOC010008650">
    <property type="protein sequence ID" value="CAF1118533.1"/>
    <property type="molecule type" value="Genomic_DNA"/>
</dbReference>
<sequence length="330" mass="39215">FTKLPLIQEFNKVIFKKNNSKRHFPLSNILSNQIDQELDDYEPPTKKKLINIDRSSSPYYLKLNNNSNACYANSIIQAFLSLDDNFFKQVIGKEKTCEFAKNFAIFVKNYSKKKQYNYSAQSLRNYITTLSPQNNYDLPIMNCSFSFLIEILQKHDWLNVLFKFKSTLSRNCITCNYKSTFTRNHININLTRSTEIQSVSFTDLFLPTRFQWENSNCSHFDYFEEVKYYDFNDYVIIRLNNVNFIMNNDGSSSTIILNTKILNFDPNNVTISNQHFILHSAILYYHDKLHYTCVKRFNNTWIEVSDNQYTYNEKFLEHLANVYILFLKKI</sequence>
<protein>
    <recommendedName>
        <fullName evidence="3">USP domain-containing protein</fullName>
    </recommendedName>
</protein>
<dbReference type="Proteomes" id="UP000663879">
    <property type="component" value="Unassembled WGS sequence"/>
</dbReference>
<evidence type="ECO:0000313" key="1">
    <source>
        <dbReference type="EMBL" id="CAF1118533.1"/>
    </source>
</evidence>
<feature type="non-terminal residue" evidence="1">
    <location>
        <position position="330"/>
    </location>
</feature>
<dbReference type="SUPFAM" id="SSF54001">
    <property type="entry name" value="Cysteine proteinases"/>
    <property type="match status" value="1"/>
</dbReference>
<proteinExistence type="predicted"/>